<dbReference type="Proteomes" id="UP000613580">
    <property type="component" value="Unassembled WGS sequence"/>
</dbReference>
<sequence>MNDSLQSRIAAAPHRPVLTSLNGDNSWLYSFPIPPSVRSPSSSKVYYHVAADLWLGGPAGIPWLVHLALTATPTVADGKAVDGVVQEIERAAGNPEADAATLDLLALFFHYADHMHEPTLRTFDAKIPVLATSEAAATVSGWKHFENLTMSRDFDPLAGQPWTAYHPGAPLPDWLNVVRLKGHHELNFATAIVYSPSPTVNEVIFYSPHGIRTDQASLQTFLTSPDISTLAILHGLKDNWAFGTQTTLGVVGGLALQRLARPRYWVKSHDAPLVYTGLVMFLGRVKDYWKTIDEGLEKEKAEKGAESFGDRPNFVEVEMNQSFVLV</sequence>
<dbReference type="AlphaFoldDB" id="A0A8H6W9N3"/>
<evidence type="ECO:0000313" key="1">
    <source>
        <dbReference type="EMBL" id="KAF7304314.1"/>
    </source>
</evidence>
<proteinExistence type="predicted"/>
<dbReference type="OrthoDB" id="9971601at2759"/>
<keyword evidence="2" id="KW-1185">Reference proteome</keyword>
<dbReference type="EMBL" id="JACAZE010000011">
    <property type="protein sequence ID" value="KAF7304314.1"/>
    <property type="molecule type" value="Genomic_DNA"/>
</dbReference>
<comment type="caution">
    <text evidence="1">The sequence shown here is derived from an EMBL/GenBank/DDBJ whole genome shotgun (WGS) entry which is preliminary data.</text>
</comment>
<evidence type="ECO:0000313" key="2">
    <source>
        <dbReference type="Proteomes" id="UP000613580"/>
    </source>
</evidence>
<dbReference type="PANTHER" id="PTHR36142">
    <property type="entry name" value="METALLO-HYDROLASE/OXIDOREDUCTASE SUPERFAMILY PROTEIN"/>
    <property type="match status" value="1"/>
</dbReference>
<accession>A0A8H6W9N3</accession>
<organism evidence="1 2">
    <name type="scientific">Mycena chlorophos</name>
    <name type="common">Agaric fungus</name>
    <name type="synonym">Agaricus chlorophos</name>
    <dbReference type="NCBI Taxonomy" id="658473"/>
    <lineage>
        <taxon>Eukaryota</taxon>
        <taxon>Fungi</taxon>
        <taxon>Dikarya</taxon>
        <taxon>Basidiomycota</taxon>
        <taxon>Agaricomycotina</taxon>
        <taxon>Agaricomycetes</taxon>
        <taxon>Agaricomycetidae</taxon>
        <taxon>Agaricales</taxon>
        <taxon>Marasmiineae</taxon>
        <taxon>Mycenaceae</taxon>
        <taxon>Mycena</taxon>
    </lineage>
</organism>
<gene>
    <name evidence="1" type="ORF">HMN09_00833200</name>
</gene>
<protein>
    <submittedName>
        <fullName evidence="1">Uncharacterized protein</fullName>
    </submittedName>
</protein>
<name>A0A8H6W9N3_MYCCL</name>
<dbReference type="PANTHER" id="PTHR36142:SF2">
    <property type="entry name" value="METALLO-HYDROLASE_OXIDOREDUCTASE SUPERFAMILY PROTEIN"/>
    <property type="match status" value="1"/>
</dbReference>
<reference evidence="1" key="1">
    <citation type="submission" date="2020-05" db="EMBL/GenBank/DDBJ databases">
        <title>Mycena genomes resolve the evolution of fungal bioluminescence.</title>
        <authorList>
            <person name="Tsai I.J."/>
        </authorList>
    </citation>
    <scope>NUCLEOTIDE SEQUENCE</scope>
    <source>
        <strain evidence="1">110903Hualien_Pintung</strain>
    </source>
</reference>